<dbReference type="EMBL" id="VCDN01000043">
    <property type="protein sequence ID" value="MDX7987875.1"/>
    <property type="molecule type" value="Genomic_DNA"/>
</dbReference>
<keyword evidence="2" id="KW-0012">Acyltransferase</keyword>
<evidence type="ECO:0000256" key="3">
    <source>
        <dbReference type="ARBA" id="ARBA00023785"/>
    </source>
</evidence>
<comment type="caution">
    <text evidence="6">The sequence shown here is derived from an EMBL/GenBank/DDBJ whole genome shotgun (WGS) entry which is preliminary data.</text>
</comment>
<keyword evidence="7" id="KW-1185">Reference proteome</keyword>
<comment type="catalytic activity">
    <reaction evidence="5">
        <text>L-seryl-[protein] + acetyl-CoA = O-acetyl-L-seryl-[protein] + CoA</text>
        <dbReference type="Rhea" id="RHEA:59392"/>
        <dbReference type="Rhea" id="RHEA-COMP:9863"/>
        <dbReference type="Rhea" id="RHEA-COMP:15352"/>
        <dbReference type="ChEBI" id="CHEBI:29999"/>
        <dbReference type="ChEBI" id="CHEBI:57287"/>
        <dbReference type="ChEBI" id="CHEBI:57288"/>
        <dbReference type="ChEBI" id="CHEBI:141128"/>
    </reaction>
    <physiologicalReaction direction="left-to-right" evidence="5">
        <dbReference type="Rhea" id="RHEA:59393"/>
    </physiologicalReaction>
</comment>
<gene>
    <name evidence="6" type="ORF">FE392_11115</name>
</gene>
<reference evidence="7" key="1">
    <citation type="journal article" date="2024" name="Toxins">
        <title>Genome Sequence Analysis of Native Xenorhabdus Strains Isolated from Entomopathogenic Nematodes in Argentina.</title>
        <authorList>
            <person name="Palma L."/>
            <person name="Frizzo L."/>
            <person name="Kaiser S."/>
            <person name="Berry C."/>
            <person name="Caballero P."/>
            <person name="Bode H.B."/>
            <person name="Del Valle E.E."/>
        </authorList>
    </citation>
    <scope>NUCLEOTIDE SEQUENCE [LARGE SCALE GENOMIC DNA]</scope>
    <source>
        <strain evidence="7">12</strain>
    </source>
</reference>
<accession>A0ABU4SAT8</accession>
<evidence type="ECO:0000313" key="6">
    <source>
        <dbReference type="EMBL" id="MDX7987875.1"/>
    </source>
</evidence>
<comment type="similarity">
    <text evidence="3">Belongs to the acetyltransferase YopJ family.</text>
</comment>
<dbReference type="Proteomes" id="UP001271890">
    <property type="component" value="Unassembled WGS sequence"/>
</dbReference>
<organism evidence="6 7">
    <name type="scientific">Xenorhabdus santafensis</name>
    <dbReference type="NCBI Taxonomy" id="2582833"/>
    <lineage>
        <taxon>Bacteria</taxon>
        <taxon>Pseudomonadati</taxon>
        <taxon>Pseudomonadota</taxon>
        <taxon>Gammaproteobacteria</taxon>
        <taxon>Enterobacterales</taxon>
        <taxon>Morganellaceae</taxon>
        <taxon>Xenorhabdus</taxon>
    </lineage>
</organism>
<evidence type="ECO:0000313" key="7">
    <source>
        <dbReference type="Proteomes" id="UP001271890"/>
    </source>
</evidence>
<dbReference type="InterPro" id="IPR005083">
    <property type="entry name" value="YopJ-like"/>
</dbReference>
<proteinExistence type="inferred from homology"/>
<dbReference type="Pfam" id="PF03421">
    <property type="entry name" value="Acetyltransf_14"/>
    <property type="match status" value="1"/>
</dbReference>
<dbReference type="RefSeq" id="WP_319930298.1">
    <property type="nucleotide sequence ID" value="NZ_VCDN01000043.1"/>
</dbReference>
<comment type="catalytic activity">
    <reaction evidence="4">
        <text>L-threonyl-[protein] + acetyl-CoA = O-acetyl-L-threonyl-[protein] + CoA</text>
        <dbReference type="Rhea" id="RHEA:65340"/>
        <dbReference type="Rhea" id="RHEA-COMP:11060"/>
        <dbReference type="Rhea" id="RHEA-COMP:16780"/>
        <dbReference type="ChEBI" id="CHEBI:30013"/>
        <dbReference type="ChEBI" id="CHEBI:57287"/>
        <dbReference type="ChEBI" id="CHEBI:57288"/>
        <dbReference type="ChEBI" id="CHEBI:141025"/>
    </reaction>
    <physiologicalReaction direction="left-to-right" evidence="4">
        <dbReference type="Rhea" id="RHEA:65341"/>
    </physiologicalReaction>
</comment>
<evidence type="ECO:0000256" key="2">
    <source>
        <dbReference type="ARBA" id="ARBA00023315"/>
    </source>
</evidence>
<protein>
    <submittedName>
        <fullName evidence="6">Uncharacterized protein</fullName>
    </submittedName>
</protein>
<evidence type="ECO:0000256" key="1">
    <source>
        <dbReference type="ARBA" id="ARBA00022679"/>
    </source>
</evidence>
<sequence length="339" mass="40351">MSIDKLYEFKNRTRKMHEDNLTDYIETIKSQTRNEAQYNNISMDQEACPLILKNLNIRYSSMNVEEKIIDVEKFAEYDFNSLTKFPRNTHKRFIISVHFNGVHYAAANVFKDGENKVSVIFLDSSRGNNIFIPLRWNKFRKTEKDEENKVKTLYIYCQIQNSPGDCLIFSLHFLKKMHEYAQEFTNIHQSIFNDEIKFNNDNYKLIAPKSKNLEKVSDDSCKEYRVVFFNEAINLLPIDFFKHSQSLNPIDAYLERHPNESNKKVNKYAGGETLKERYQRYLVTRELPVQYNSNETQKYTYSCSIEEKRLKLAQDALHDLYELRAINAMRSLHWFDENK</sequence>
<keyword evidence="1" id="KW-0808">Transferase</keyword>
<name>A0ABU4SAT8_9GAMM</name>
<evidence type="ECO:0000256" key="5">
    <source>
        <dbReference type="ARBA" id="ARBA00048662"/>
    </source>
</evidence>
<evidence type="ECO:0000256" key="4">
    <source>
        <dbReference type="ARBA" id="ARBA00048364"/>
    </source>
</evidence>